<sequence>MKVGALGDGKMTDFWRDQWCGAISFKEMFPEIFKICNDQSGTVAKFATRGWRLTFRRWLNENLQSQVRKLRDMLTSFALSDDRDIHVWTWEKAGLQKPEDQSALDAGEEALKEAALYFHPKEASPRDTGMVLHCYCIKIFGGTVRVSVFRCF</sequence>
<protein>
    <submittedName>
        <fullName evidence="1">Retroelement</fullName>
    </submittedName>
</protein>
<dbReference type="AlphaFoldDB" id="A0A3L6S0N6"/>
<dbReference type="Proteomes" id="UP000275267">
    <property type="component" value="Unassembled WGS sequence"/>
</dbReference>
<dbReference type="PANTHER" id="PTHR36617">
    <property type="entry name" value="PROTEIN, PUTATIVE-RELATED"/>
    <property type="match status" value="1"/>
</dbReference>
<evidence type="ECO:0000313" key="1">
    <source>
        <dbReference type="EMBL" id="RLN12793.1"/>
    </source>
</evidence>
<proteinExistence type="predicted"/>
<dbReference type="OrthoDB" id="687207at2759"/>
<accession>A0A3L6S0N6</accession>
<dbReference type="EMBL" id="PQIB02000006">
    <property type="protein sequence ID" value="RLN12793.1"/>
    <property type="molecule type" value="Genomic_DNA"/>
</dbReference>
<gene>
    <name evidence="1" type="ORF">C2845_PM09G05630</name>
</gene>
<organism evidence="1 2">
    <name type="scientific">Panicum miliaceum</name>
    <name type="common">Proso millet</name>
    <name type="synonym">Broomcorn millet</name>
    <dbReference type="NCBI Taxonomy" id="4540"/>
    <lineage>
        <taxon>Eukaryota</taxon>
        <taxon>Viridiplantae</taxon>
        <taxon>Streptophyta</taxon>
        <taxon>Embryophyta</taxon>
        <taxon>Tracheophyta</taxon>
        <taxon>Spermatophyta</taxon>
        <taxon>Magnoliopsida</taxon>
        <taxon>Liliopsida</taxon>
        <taxon>Poales</taxon>
        <taxon>Poaceae</taxon>
        <taxon>PACMAD clade</taxon>
        <taxon>Panicoideae</taxon>
        <taxon>Panicodae</taxon>
        <taxon>Paniceae</taxon>
        <taxon>Panicinae</taxon>
        <taxon>Panicum</taxon>
        <taxon>Panicum sect. Panicum</taxon>
    </lineage>
</organism>
<evidence type="ECO:0000313" key="2">
    <source>
        <dbReference type="Proteomes" id="UP000275267"/>
    </source>
</evidence>
<comment type="caution">
    <text evidence="1">The sequence shown here is derived from an EMBL/GenBank/DDBJ whole genome shotgun (WGS) entry which is preliminary data.</text>
</comment>
<dbReference type="PANTHER" id="PTHR36617:SF5">
    <property type="entry name" value="OS05G0421675 PROTEIN"/>
    <property type="match status" value="1"/>
</dbReference>
<reference evidence="2" key="1">
    <citation type="journal article" date="2019" name="Nat. Commun.">
        <title>The genome of broomcorn millet.</title>
        <authorList>
            <person name="Zou C."/>
            <person name="Miki D."/>
            <person name="Li D."/>
            <person name="Tang Q."/>
            <person name="Xiao L."/>
            <person name="Rajput S."/>
            <person name="Deng P."/>
            <person name="Jia W."/>
            <person name="Huang R."/>
            <person name="Zhang M."/>
            <person name="Sun Y."/>
            <person name="Hu J."/>
            <person name="Fu X."/>
            <person name="Schnable P.S."/>
            <person name="Li F."/>
            <person name="Zhang H."/>
            <person name="Feng B."/>
            <person name="Zhu X."/>
            <person name="Liu R."/>
            <person name="Schnable J.C."/>
            <person name="Zhu J.-K."/>
            <person name="Zhang H."/>
        </authorList>
    </citation>
    <scope>NUCLEOTIDE SEQUENCE [LARGE SCALE GENOMIC DNA]</scope>
</reference>
<keyword evidence="2" id="KW-1185">Reference proteome</keyword>
<name>A0A3L6S0N6_PANMI</name>